<dbReference type="Gene3D" id="3.10.180.10">
    <property type="entry name" value="2,3-Dihydroxybiphenyl 1,2-Dioxygenase, domain 1"/>
    <property type="match status" value="1"/>
</dbReference>
<keyword evidence="3" id="KW-1185">Reference proteome</keyword>
<evidence type="ECO:0000313" key="3">
    <source>
        <dbReference type="Proteomes" id="UP001589733"/>
    </source>
</evidence>
<evidence type="ECO:0000313" key="2">
    <source>
        <dbReference type="EMBL" id="MFB9993520.1"/>
    </source>
</evidence>
<dbReference type="PROSITE" id="PS51819">
    <property type="entry name" value="VOC"/>
    <property type="match status" value="1"/>
</dbReference>
<feature type="domain" description="VOC" evidence="1">
    <location>
        <begin position="4"/>
        <end position="134"/>
    </location>
</feature>
<dbReference type="InterPro" id="IPR037523">
    <property type="entry name" value="VOC_core"/>
</dbReference>
<dbReference type="PANTHER" id="PTHR36503:SF3">
    <property type="entry name" value="BLR0126 PROTEIN"/>
    <property type="match status" value="1"/>
</dbReference>
<protein>
    <submittedName>
        <fullName evidence="2">VOC family protein</fullName>
    </submittedName>
</protein>
<dbReference type="InterPro" id="IPR004360">
    <property type="entry name" value="Glyas_Fos-R_dOase_dom"/>
</dbReference>
<name>A0ABV6B1E3_9DEIO</name>
<dbReference type="RefSeq" id="WP_380012513.1">
    <property type="nucleotide sequence ID" value="NZ_JBHLYR010000051.1"/>
</dbReference>
<sequence length="139" mass="15244">MPLTLNYLSFVVADMPRSLDFYRTLGLPIPAGAHLNAEGEPEHHVEITQNGLRIAWETEELVRQVYPGWTAPPRGQARLGTALEASTPAEVDAACQRLEAQGYEVKAAPYDAFWGQRYATVTDPDGNSVDVFAWLGGQS</sequence>
<dbReference type="PANTHER" id="PTHR36503">
    <property type="entry name" value="BLR2520 PROTEIN"/>
    <property type="match status" value="1"/>
</dbReference>
<accession>A0ABV6B1E3</accession>
<dbReference type="SUPFAM" id="SSF54593">
    <property type="entry name" value="Glyoxalase/Bleomycin resistance protein/Dihydroxybiphenyl dioxygenase"/>
    <property type="match status" value="1"/>
</dbReference>
<evidence type="ECO:0000259" key="1">
    <source>
        <dbReference type="PROSITE" id="PS51819"/>
    </source>
</evidence>
<dbReference type="Pfam" id="PF00903">
    <property type="entry name" value="Glyoxalase"/>
    <property type="match status" value="1"/>
</dbReference>
<reference evidence="2 3" key="1">
    <citation type="submission" date="2024-09" db="EMBL/GenBank/DDBJ databases">
        <authorList>
            <person name="Sun Q."/>
            <person name="Mori K."/>
        </authorList>
    </citation>
    <scope>NUCLEOTIDE SEQUENCE [LARGE SCALE GENOMIC DNA]</scope>
    <source>
        <strain evidence="2 3">JCM 13503</strain>
    </source>
</reference>
<dbReference type="InterPro" id="IPR029068">
    <property type="entry name" value="Glyas_Bleomycin-R_OHBP_Dase"/>
</dbReference>
<dbReference type="EMBL" id="JBHLYR010000051">
    <property type="protein sequence ID" value="MFB9993520.1"/>
    <property type="molecule type" value="Genomic_DNA"/>
</dbReference>
<comment type="caution">
    <text evidence="2">The sequence shown here is derived from an EMBL/GenBank/DDBJ whole genome shotgun (WGS) entry which is preliminary data.</text>
</comment>
<dbReference type="Proteomes" id="UP001589733">
    <property type="component" value="Unassembled WGS sequence"/>
</dbReference>
<gene>
    <name evidence="2" type="ORF">ACFFLM_16255</name>
</gene>
<proteinExistence type="predicted"/>
<organism evidence="2 3">
    <name type="scientific">Deinococcus oregonensis</name>
    <dbReference type="NCBI Taxonomy" id="1805970"/>
    <lineage>
        <taxon>Bacteria</taxon>
        <taxon>Thermotogati</taxon>
        <taxon>Deinococcota</taxon>
        <taxon>Deinococci</taxon>
        <taxon>Deinococcales</taxon>
        <taxon>Deinococcaceae</taxon>
        <taxon>Deinococcus</taxon>
    </lineage>
</organism>